<evidence type="ECO:0000259" key="8">
    <source>
        <dbReference type="Pfam" id="PF01694"/>
    </source>
</evidence>
<feature type="transmembrane region" description="Helical" evidence="7">
    <location>
        <begin position="336"/>
        <end position="353"/>
    </location>
</feature>
<dbReference type="GO" id="GO:0006508">
    <property type="term" value="P:proteolysis"/>
    <property type="evidence" value="ECO:0007669"/>
    <property type="project" value="UniProtKB-KW"/>
</dbReference>
<dbReference type="PANTHER" id="PTHR43731">
    <property type="entry name" value="RHOMBOID PROTEASE"/>
    <property type="match status" value="1"/>
</dbReference>
<keyword evidence="6 7" id="KW-0472">Membrane</keyword>
<feature type="domain" description="Peptidase S54 rhomboid" evidence="8">
    <location>
        <begin position="216"/>
        <end position="353"/>
    </location>
</feature>
<dbReference type="Pfam" id="PF01694">
    <property type="entry name" value="Rhomboid"/>
    <property type="match status" value="1"/>
</dbReference>
<dbReference type="InterPro" id="IPR050925">
    <property type="entry name" value="Rhomboid_protease_S54"/>
</dbReference>
<keyword evidence="3 7" id="KW-0812">Transmembrane</keyword>
<keyword evidence="5 7" id="KW-1133">Transmembrane helix</keyword>
<dbReference type="SUPFAM" id="SSF144091">
    <property type="entry name" value="Rhomboid-like"/>
    <property type="match status" value="1"/>
</dbReference>
<dbReference type="RefSeq" id="WP_182958296.1">
    <property type="nucleotide sequence ID" value="NZ_WNXC01000004.1"/>
</dbReference>
<comment type="caution">
    <text evidence="9">The sequence shown here is derived from an EMBL/GenBank/DDBJ whole genome shotgun (WGS) entry which is preliminary data.</text>
</comment>
<dbReference type="Gene3D" id="1.20.1540.10">
    <property type="entry name" value="Rhomboid-like"/>
    <property type="match status" value="1"/>
</dbReference>
<proteinExistence type="inferred from homology"/>
<sequence length="512" mass="59099">MGLSWGYSPKVEKYIPLGDYPADRYLIIAQQTIENLGWKLSHISESGLIAYTGISLQSYGEEISIRIKLNFAVFKSECIGIQLLFNDYGKNDLNLQKFFDEFEYVQFHLKDVWEERLAKFHEHIATQDDQYFEKSPLAVKNKIKNVLYLFIPRKGYLVTPILLILNILYYLLAFAMLRNLYQQIVGVYMDPIMVVGIKEKVFLELGANSRAPVLGGQIWRLISHQFIHLSYLHLFFNMYALVYIGLMIENKLGSWKTFAVYLLSGICGGLISVIHHQIGYMAGASGAIMGMFGAFLALLISKAFEKNANKALLISTLIVVAFMLLNGLLGKNVDNAAHFGGLIAGFILGYLLYNPVLFKRSVPIYWRSITAFLLVFAFGLGVMLFSPIYQVKEYRQLQEEFIKNEDLFKKVYNINWAMSKEEKLKLVKTCAIDSWKDNQKILAKMQKLVLMDEDRADLKFRTKLTNRGLQIGLMMYKDYQLEDRPLKYKIQQKLNEYVTFKMADRDQLVIWD</sequence>
<evidence type="ECO:0000313" key="9">
    <source>
        <dbReference type="EMBL" id="MBB2149978.1"/>
    </source>
</evidence>
<dbReference type="InterPro" id="IPR035952">
    <property type="entry name" value="Rhomboid-like_sf"/>
</dbReference>
<comment type="similarity">
    <text evidence="2">Belongs to the peptidase S54 family.</text>
</comment>
<feature type="transmembrane region" description="Helical" evidence="7">
    <location>
        <begin position="280"/>
        <end position="300"/>
    </location>
</feature>
<evidence type="ECO:0000256" key="1">
    <source>
        <dbReference type="ARBA" id="ARBA00004141"/>
    </source>
</evidence>
<evidence type="ECO:0000256" key="4">
    <source>
        <dbReference type="ARBA" id="ARBA00022801"/>
    </source>
</evidence>
<feature type="transmembrane region" description="Helical" evidence="7">
    <location>
        <begin position="226"/>
        <end position="246"/>
    </location>
</feature>
<organism evidence="9 10">
    <name type="scientific">Pedobacter gandavensis</name>
    <dbReference type="NCBI Taxonomy" id="2679963"/>
    <lineage>
        <taxon>Bacteria</taxon>
        <taxon>Pseudomonadati</taxon>
        <taxon>Bacteroidota</taxon>
        <taxon>Sphingobacteriia</taxon>
        <taxon>Sphingobacteriales</taxon>
        <taxon>Sphingobacteriaceae</taxon>
        <taxon>Pedobacter</taxon>
    </lineage>
</organism>
<feature type="transmembrane region" description="Helical" evidence="7">
    <location>
        <begin position="258"/>
        <end position="274"/>
    </location>
</feature>
<accession>A0ABR6EXH0</accession>
<dbReference type="PANTHER" id="PTHR43731:SF14">
    <property type="entry name" value="PRESENILIN-ASSOCIATED RHOMBOID-LIKE PROTEIN, MITOCHONDRIAL"/>
    <property type="match status" value="1"/>
</dbReference>
<evidence type="ECO:0000256" key="7">
    <source>
        <dbReference type="SAM" id="Phobius"/>
    </source>
</evidence>
<evidence type="ECO:0000256" key="6">
    <source>
        <dbReference type="ARBA" id="ARBA00023136"/>
    </source>
</evidence>
<reference evidence="9 10" key="1">
    <citation type="submission" date="2019-11" db="EMBL/GenBank/DDBJ databases">
        <title>Description of Pedobacter sp. LMG 31462T.</title>
        <authorList>
            <person name="Carlier A."/>
            <person name="Qi S."/>
            <person name="Vandamme P."/>
        </authorList>
    </citation>
    <scope>NUCLEOTIDE SEQUENCE [LARGE SCALE GENOMIC DNA]</scope>
    <source>
        <strain evidence="9 10">LMG 31462</strain>
    </source>
</reference>
<evidence type="ECO:0000256" key="3">
    <source>
        <dbReference type="ARBA" id="ARBA00022692"/>
    </source>
</evidence>
<keyword evidence="10" id="KW-1185">Reference proteome</keyword>
<keyword evidence="4" id="KW-0378">Hydrolase</keyword>
<comment type="subcellular location">
    <subcellularLocation>
        <location evidence="1">Membrane</location>
        <topology evidence="1">Multi-pass membrane protein</topology>
    </subcellularLocation>
</comment>
<dbReference type="GO" id="GO:0008233">
    <property type="term" value="F:peptidase activity"/>
    <property type="evidence" value="ECO:0007669"/>
    <property type="project" value="UniProtKB-KW"/>
</dbReference>
<name>A0ABR6EXH0_9SPHI</name>
<dbReference type="InterPro" id="IPR022764">
    <property type="entry name" value="Peptidase_S54_rhomboid_dom"/>
</dbReference>
<evidence type="ECO:0000313" key="10">
    <source>
        <dbReference type="Proteomes" id="UP000636110"/>
    </source>
</evidence>
<gene>
    <name evidence="9" type="ORF">GM920_13835</name>
</gene>
<evidence type="ECO:0000256" key="5">
    <source>
        <dbReference type="ARBA" id="ARBA00022989"/>
    </source>
</evidence>
<protein>
    <submittedName>
        <fullName evidence="9">Rhomboid family intramembrane serine protease</fullName>
    </submittedName>
</protein>
<dbReference type="EMBL" id="WNXC01000004">
    <property type="protein sequence ID" value="MBB2149978.1"/>
    <property type="molecule type" value="Genomic_DNA"/>
</dbReference>
<feature type="transmembrane region" description="Helical" evidence="7">
    <location>
        <begin position="156"/>
        <end position="177"/>
    </location>
</feature>
<evidence type="ECO:0000256" key="2">
    <source>
        <dbReference type="ARBA" id="ARBA00009045"/>
    </source>
</evidence>
<feature type="transmembrane region" description="Helical" evidence="7">
    <location>
        <begin position="365"/>
        <end position="389"/>
    </location>
</feature>
<dbReference type="Proteomes" id="UP000636110">
    <property type="component" value="Unassembled WGS sequence"/>
</dbReference>
<keyword evidence="9" id="KW-0645">Protease</keyword>
<feature type="transmembrane region" description="Helical" evidence="7">
    <location>
        <begin position="312"/>
        <end position="330"/>
    </location>
</feature>